<keyword evidence="3" id="KW-1185">Reference proteome</keyword>
<evidence type="ECO:0000313" key="3">
    <source>
        <dbReference type="Proteomes" id="UP001153069"/>
    </source>
</evidence>
<sequence>MKPLIVASIWLATAGVCLALVPQEQQTRRAFFITASSSAVILPPAISGAFDGGGSSAYSGRTPLEKAAKQKSYRDRIVADVKDFNTLGAAIETGEVDGDAWVGFFIPYQRREPDSVGRTYAALLDLIGVEKSGGGAALLLATTYAKPNKPPNNLPQYKKYESLLQNFNGIKAAGKAGEAKKAQKEWSKAASVLADYLESVELPADLSDPIYK</sequence>
<comment type="caution">
    <text evidence="2">The sequence shown here is derived from an EMBL/GenBank/DDBJ whole genome shotgun (WGS) entry which is preliminary data.</text>
</comment>
<feature type="signal peptide" evidence="1">
    <location>
        <begin position="1"/>
        <end position="19"/>
    </location>
</feature>
<evidence type="ECO:0000313" key="2">
    <source>
        <dbReference type="EMBL" id="CAB9506014.1"/>
    </source>
</evidence>
<dbReference type="EMBL" id="CAICTM010000250">
    <property type="protein sequence ID" value="CAB9506014.1"/>
    <property type="molecule type" value="Genomic_DNA"/>
</dbReference>
<keyword evidence="1" id="KW-0732">Signal</keyword>
<evidence type="ECO:0000256" key="1">
    <source>
        <dbReference type="SAM" id="SignalP"/>
    </source>
</evidence>
<protein>
    <submittedName>
        <fullName evidence="2">Uncharacterized protein</fullName>
    </submittedName>
</protein>
<dbReference type="AlphaFoldDB" id="A0A9N8DU57"/>
<name>A0A9N8DU57_9STRA</name>
<dbReference type="OrthoDB" id="43529at2759"/>
<gene>
    <name evidence="2" type="ORF">SEMRO_251_G099210.1</name>
</gene>
<feature type="chain" id="PRO_5040391897" evidence="1">
    <location>
        <begin position="20"/>
        <end position="212"/>
    </location>
</feature>
<dbReference type="Proteomes" id="UP001153069">
    <property type="component" value="Unassembled WGS sequence"/>
</dbReference>
<reference evidence="2" key="1">
    <citation type="submission" date="2020-06" db="EMBL/GenBank/DDBJ databases">
        <authorList>
            <consortium name="Plant Systems Biology data submission"/>
        </authorList>
    </citation>
    <scope>NUCLEOTIDE SEQUENCE</scope>
    <source>
        <strain evidence="2">D6</strain>
    </source>
</reference>
<organism evidence="2 3">
    <name type="scientific">Seminavis robusta</name>
    <dbReference type="NCBI Taxonomy" id="568900"/>
    <lineage>
        <taxon>Eukaryota</taxon>
        <taxon>Sar</taxon>
        <taxon>Stramenopiles</taxon>
        <taxon>Ochrophyta</taxon>
        <taxon>Bacillariophyta</taxon>
        <taxon>Bacillariophyceae</taxon>
        <taxon>Bacillariophycidae</taxon>
        <taxon>Naviculales</taxon>
        <taxon>Naviculaceae</taxon>
        <taxon>Seminavis</taxon>
    </lineage>
</organism>
<accession>A0A9N8DU57</accession>
<proteinExistence type="predicted"/>